<dbReference type="Gene3D" id="1.50.40.10">
    <property type="entry name" value="Mitochondrial carrier domain"/>
    <property type="match status" value="2"/>
</dbReference>
<evidence type="ECO:0000256" key="3">
    <source>
        <dbReference type="ARBA" id="ARBA00022448"/>
    </source>
</evidence>
<evidence type="ECO:0000256" key="1">
    <source>
        <dbReference type="ARBA" id="ARBA00004141"/>
    </source>
</evidence>
<evidence type="ECO:0000256" key="6">
    <source>
        <dbReference type="ARBA" id="ARBA00022989"/>
    </source>
</evidence>
<dbReference type="GO" id="GO:0016020">
    <property type="term" value="C:membrane"/>
    <property type="evidence" value="ECO:0007669"/>
    <property type="project" value="UniProtKB-SubCell"/>
</dbReference>
<comment type="similarity">
    <text evidence="2 9">Belongs to the mitochondrial carrier (TC 2.A.29) family.</text>
</comment>
<dbReference type="PROSITE" id="PS50920">
    <property type="entry name" value="SOLCAR"/>
    <property type="match status" value="1"/>
</dbReference>
<dbReference type="GO" id="GO:0022857">
    <property type="term" value="F:transmembrane transporter activity"/>
    <property type="evidence" value="ECO:0000318"/>
    <property type="project" value="GO_Central"/>
</dbReference>
<name>A0A0K9NIY5_ZOSMR</name>
<dbReference type="AlphaFoldDB" id="A0A0K9NIY5"/>
<keyword evidence="5" id="KW-0677">Repeat</keyword>
<comment type="caution">
    <text evidence="11">The sequence shown here is derived from an EMBL/GenBank/DDBJ whole genome shotgun (WGS) entry which is preliminary data.</text>
</comment>
<evidence type="ECO:0008006" key="13">
    <source>
        <dbReference type="Google" id="ProtNLM"/>
    </source>
</evidence>
<proteinExistence type="inferred from homology"/>
<evidence type="ECO:0000256" key="4">
    <source>
        <dbReference type="ARBA" id="ARBA00022692"/>
    </source>
</evidence>
<feature type="transmembrane region" description="Helical" evidence="10">
    <location>
        <begin position="348"/>
        <end position="369"/>
    </location>
</feature>
<gene>
    <name evidence="11" type="ORF">ZOSMA_9G01510</name>
</gene>
<keyword evidence="4 8" id="KW-0812">Transmembrane</keyword>
<dbReference type="SUPFAM" id="SSF103506">
    <property type="entry name" value="Mitochondrial carrier"/>
    <property type="match status" value="1"/>
</dbReference>
<dbReference type="STRING" id="29655.A0A0K9NIY5"/>
<evidence type="ECO:0000256" key="7">
    <source>
        <dbReference type="ARBA" id="ARBA00023136"/>
    </source>
</evidence>
<accession>A0A0K9NIY5</accession>
<evidence type="ECO:0000256" key="8">
    <source>
        <dbReference type="PROSITE-ProRule" id="PRU00282"/>
    </source>
</evidence>
<dbReference type="EMBL" id="LFYR01002228">
    <property type="protein sequence ID" value="KMZ56047.1"/>
    <property type="molecule type" value="Genomic_DNA"/>
</dbReference>
<evidence type="ECO:0000313" key="11">
    <source>
        <dbReference type="EMBL" id="KMZ56047.1"/>
    </source>
</evidence>
<dbReference type="PANTHER" id="PTHR45667">
    <property type="entry name" value="S-ADENOSYLMETHIONINE MITOCHONDRIAL CARRIER PROTEIN"/>
    <property type="match status" value="1"/>
</dbReference>
<keyword evidence="7 8" id="KW-0472">Membrane</keyword>
<keyword evidence="6 10" id="KW-1133">Transmembrane helix</keyword>
<organism evidence="11 12">
    <name type="scientific">Zostera marina</name>
    <name type="common">Eelgrass</name>
    <dbReference type="NCBI Taxonomy" id="29655"/>
    <lineage>
        <taxon>Eukaryota</taxon>
        <taxon>Viridiplantae</taxon>
        <taxon>Streptophyta</taxon>
        <taxon>Embryophyta</taxon>
        <taxon>Tracheophyta</taxon>
        <taxon>Spermatophyta</taxon>
        <taxon>Magnoliopsida</taxon>
        <taxon>Liliopsida</taxon>
        <taxon>Zosteraceae</taxon>
        <taxon>Zostera</taxon>
    </lineage>
</organism>
<comment type="subcellular location">
    <subcellularLocation>
        <location evidence="1">Membrane</location>
        <topology evidence="1">Multi-pass membrane protein</topology>
    </subcellularLocation>
</comment>
<protein>
    <recommendedName>
        <fullName evidence="13">Mitochondrial carrier protein</fullName>
    </recommendedName>
</protein>
<reference evidence="12" key="1">
    <citation type="journal article" date="2016" name="Nature">
        <title>The genome of the seagrass Zostera marina reveals angiosperm adaptation to the sea.</title>
        <authorList>
            <person name="Olsen J.L."/>
            <person name="Rouze P."/>
            <person name="Verhelst B."/>
            <person name="Lin Y.-C."/>
            <person name="Bayer T."/>
            <person name="Collen J."/>
            <person name="Dattolo E."/>
            <person name="De Paoli E."/>
            <person name="Dittami S."/>
            <person name="Maumus F."/>
            <person name="Michel G."/>
            <person name="Kersting A."/>
            <person name="Lauritano C."/>
            <person name="Lohaus R."/>
            <person name="Toepel M."/>
            <person name="Tonon T."/>
            <person name="Vanneste K."/>
            <person name="Amirebrahimi M."/>
            <person name="Brakel J."/>
            <person name="Bostroem C."/>
            <person name="Chovatia M."/>
            <person name="Grimwood J."/>
            <person name="Jenkins J.W."/>
            <person name="Jueterbock A."/>
            <person name="Mraz A."/>
            <person name="Stam W.T."/>
            <person name="Tice H."/>
            <person name="Bornberg-Bauer E."/>
            <person name="Green P.J."/>
            <person name="Pearson G.A."/>
            <person name="Procaccini G."/>
            <person name="Duarte C.M."/>
            <person name="Schmutz J."/>
            <person name="Reusch T.B.H."/>
            <person name="Van de Peer Y."/>
        </authorList>
    </citation>
    <scope>NUCLEOTIDE SEQUENCE [LARGE SCALE GENOMIC DNA]</scope>
    <source>
        <strain evidence="12">cv. Finnish</strain>
    </source>
</reference>
<evidence type="ECO:0000256" key="10">
    <source>
        <dbReference type="SAM" id="Phobius"/>
    </source>
</evidence>
<evidence type="ECO:0000256" key="9">
    <source>
        <dbReference type="RuleBase" id="RU000488"/>
    </source>
</evidence>
<dbReference type="Pfam" id="PF00153">
    <property type="entry name" value="Mito_carr"/>
    <property type="match status" value="2"/>
</dbReference>
<dbReference type="OMA" id="VMTSPFE"/>
<keyword evidence="3 9" id="KW-0813">Transport</keyword>
<dbReference type="InterPro" id="IPR018108">
    <property type="entry name" value="MCP_transmembrane"/>
</dbReference>
<evidence type="ECO:0000313" key="12">
    <source>
        <dbReference type="Proteomes" id="UP000036987"/>
    </source>
</evidence>
<sequence length="374" mass="40671">MDEFTKQQIFTTHAVAAAGSVAFASSLTHPIDTLKSLLQVAAGSHQKLSFTQVLDRVRTVSGFSGLYTGFTWSMLGRLPGIGMRFGIYELLSAFYKDGREYDYVYVPEALLAGMVAGSAEAVVNTPFELLKLRAQLGSSVKRHSSTNVVQNVNPAISKLLRGYAPNMKSWNHTISLLSVLPNKNPGMVDALKGHPWMLTGSGRVPLASDVRTLANVISLEGWPVLRRGLQAGITRDSIFGGIFFSTWQFFHIAMLDWKASSIDPPPRSVLEIGPVSPLGTSFAAGFSGSVAAAASHCFDTAKTRSQCIVIPKYIAKERKLLKWKAQGSWVERVTGISPMDRGVLFRGIWLRIARSGIASFAIVGSYLFAVDKLV</sequence>
<dbReference type="InterPro" id="IPR023395">
    <property type="entry name" value="MCP_dom_sf"/>
</dbReference>
<dbReference type="OrthoDB" id="44467at2759"/>
<dbReference type="Proteomes" id="UP000036987">
    <property type="component" value="Unassembled WGS sequence"/>
</dbReference>
<evidence type="ECO:0000256" key="2">
    <source>
        <dbReference type="ARBA" id="ARBA00006375"/>
    </source>
</evidence>
<evidence type="ECO:0000256" key="5">
    <source>
        <dbReference type="ARBA" id="ARBA00022737"/>
    </source>
</evidence>
<keyword evidence="12" id="KW-1185">Reference proteome</keyword>
<feature type="repeat" description="Solcar" evidence="8">
    <location>
        <begin position="8"/>
        <end position="94"/>
    </location>
</feature>